<evidence type="ECO:0000256" key="1">
    <source>
        <dbReference type="ARBA" id="ARBA00004611"/>
    </source>
</evidence>
<dbReference type="InterPro" id="IPR032675">
    <property type="entry name" value="LRR_dom_sf"/>
</dbReference>
<feature type="region of interest" description="Disordered" evidence="11">
    <location>
        <begin position="66"/>
        <end position="102"/>
    </location>
</feature>
<comment type="caution">
    <text evidence="12">The sequence shown here is derived from an EMBL/GenBank/DDBJ whole genome shotgun (WGS) entry which is preliminary data.</text>
</comment>
<evidence type="ECO:0000256" key="4">
    <source>
        <dbReference type="ARBA" id="ARBA00022737"/>
    </source>
</evidence>
<dbReference type="InterPro" id="IPR050576">
    <property type="entry name" value="Cilia_flagella_integrity"/>
</dbReference>
<keyword evidence="6" id="KW-0175">Coiled coil</keyword>
<dbReference type="InterPro" id="IPR001611">
    <property type="entry name" value="Leu-rich_rpt"/>
</dbReference>
<evidence type="ECO:0000256" key="6">
    <source>
        <dbReference type="ARBA" id="ARBA00023054"/>
    </source>
</evidence>
<feature type="compositionally biased region" description="Acidic residues" evidence="11">
    <location>
        <begin position="66"/>
        <end position="93"/>
    </location>
</feature>
<evidence type="ECO:0000256" key="3">
    <source>
        <dbReference type="ARBA" id="ARBA00022614"/>
    </source>
</evidence>
<dbReference type="SMART" id="SM00365">
    <property type="entry name" value="LRR_SD22"/>
    <property type="match status" value="4"/>
</dbReference>
<feature type="compositionally biased region" description="Basic and acidic residues" evidence="11">
    <location>
        <begin position="366"/>
        <end position="385"/>
    </location>
</feature>
<dbReference type="OrthoDB" id="271226at2759"/>
<name>A0A9Q1D5F9_CONCO</name>
<evidence type="ECO:0000256" key="5">
    <source>
        <dbReference type="ARBA" id="ARBA00022846"/>
    </source>
</evidence>
<dbReference type="PROSITE" id="PS51450">
    <property type="entry name" value="LRR"/>
    <property type="match status" value="3"/>
</dbReference>
<proteinExistence type="predicted"/>
<evidence type="ECO:0000256" key="2">
    <source>
        <dbReference type="ARBA" id="ARBA00022490"/>
    </source>
</evidence>
<keyword evidence="4" id="KW-0677">Repeat</keyword>
<evidence type="ECO:0000256" key="10">
    <source>
        <dbReference type="ARBA" id="ARBA00071477"/>
    </source>
</evidence>
<dbReference type="Pfam" id="PF14580">
    <property type="entry name" value="LRR_9"/>
    <property type="match status" value="1"/>
</dbReference>
<dbReference type="PANTHER" id="PTHR45973:SF36">
    <property type="entry name" value="CENTRIOLIN"/>
    <property type="match status" value="1"/>
</dbReference>
<protein>
    <recommendedName>
        <fullName evidence="10">Leucine-rich repeat-containing protein 23</fullName>
    </recommendedName>
</protein>
<evidence type="ECO:0000256" key="8">
    <source>
        <dbReference type="ARBA" id="ARBA00023212"/>
    </source>
</evidence>
<evidence type="ECO:0000256" key="7">
    <source>
        <dbReference type="ARBA" id="ARBA00023069"/>
    </source>
</evidence>
<dbReference type="FunFam" id="3.80.10.10:FF:001051">
    <property type="entry name" value="Leucine-rich repeat-containing 23"/>
    <property type="match status" value="1"/>
</dbReference>
<dbReference type="AlphaFoldDB" id="A0A9Q1D5F9"/>
<evidence type="ECO:0000313" key="13">
    <source>
        <dbReference type="Proteomes" id="UP001152803"/>
    </source>
</evidence>
<dbReference type="EMBL" id="JAFJMO010000013">
    <property type="protein sequence ID" value="KAJ8258903.1"/>
    <property type="molecule type" value="Genomic_DNA"/>
</dbReference>
<keyword evidence="3" id="KW-0433">Leucine-rich repeat</keyword>
<keyword evidence="7" id="KW-0969">Cilium</keyword>
<evidence type="ECO:0000256" key="9">
    <source>
        <dbReference type="ARBA" id="ARBA00023273"/>
    </source>
</evidence>
<feature type="region of interest" description="Disordered" evidence="11">
    <location>
        <begin position="366"/>
        <end position="392"/>
    </location>
</feature>
<dbReference type="Proteomes" id="UP001152803">
    <property type="component" value="Unassembled WGS sequence"/>
</dbReference>
<dbReference type="PANTHER" id="PTHR45973">
    <property type="entry name" value="PROTEIN PHOSPHATASE 1 REGULATORY SUBUNIT SDS22-RELATED"/>
    <property type="match status" value="1"/>
</dbReference>
<keyword evidence="13" id="KW-1185">Reference proteome</keyword>
<reference evidence="12" key="1">
    <citation type="journal article" date="2023" name="Science">
        <title>Genome structures resolve the early diversification of teleost fishes.</title>
        <authorList>
            <person name="Parey E."/>
            <person name="Louis A."/>
            <person name="Montfort J."/>
            <person name="Bouchez O."/>
            <person name="Roques C."/>
            <person name="Iampietro C."/>
            <person name="Lluch J."/>
            <person name="Castinel A."/>
            <person name="Donnadieu C."/>
            <person name="Desvignes T."/>
            <person name="Floi Bucao C."/>
            <person name="Jouanno E."/>
            <person name="Wen M."/>
            <person name="Mejri S."/>
            <person name="Dirks R."/>
            <person name="Jansen H."/>
            <person name="Henkel C."/>
            <person name="Chen W.J."/>
            <person name="Zahm M."/>
            <person name="Cabau C."/>
            <person name="Klopp C."/>
            <person name="Thompson A.W."/>
            <person name="Robinson-Rechavi M."/>
            <person name="Braasch I."/>
            <person name="Lecointre G."/>
            <person name="Bobe J."/>
            <person name="Postlethwait J.H."/>
            <person name="Berthelot C."/>
            <person name="Roest Crollius H."/>
            <person name="Guiguen Y."/>
        </authorList>
    </citation>
    <scope>NUCLEOTIDE SEQUENCE</scope>
    <source>
        <strain evidence="12">Concon-B</strain>
    </source>
</reference>
<gene>
    <name evidence="12" type="ORF">COCON_G00179150</name>
</gene>
<organism evidence="12 13">
    <name type="scientific">Conger conger</name>
    <name type="common">Conger eel</name>
    <name type="synonym">Muraena conger</name>
    <dbReference type="NCBI Taxonomy" id="82655"/>
    <lineage>
        <taxon>Eukaryota</taxon>
        <taxon>Metazoa</taxon>
        <taxon>Chordata</taxon>
        <taxon>Craniata</taxon>
        <taxon>Vertebrata</taxon>
        <taxon>Euteleostomi</taxon>
        <taxon>Actinopterygii</taxon>
        <taxon>Neopterygii</taxon>
        <taxon>Teleostei</taxon>
        <taxon>Anguilliformes</taxon>
        <taxon>Congridae</taxon>
        <taxon>Conger</taxon>
    </lineage>
</organism>
<evidence type="ECO:0000256" key="11">
    <source>
        <dbReference type="SAM" id="MobiDB-lite"/>
    </source>
</evidence>
<sequence>MIGSFLRQSSLHGFHSYTRTLVRGKVILRRDFGTAGSFKLVIAGFYTRVLIWSRYTVMSDVEDDEFLQGESEGEESVKDEEEQEEEEEKEEEEPVAKHEEQVETCSVTQEMVEQGLSLLCRTGNGLSHAFVKLDLKERRLTDLTLLTSFVHLRFLDISSNLVSDLSPLTALTQLLWLKGDGNVIQRFEGQPLGQLAYLQWLSLALNRICDLKGLGGPSLESINLIGNSIERVTGLEYSRLTNLVTLELRGNRLESTDGIYLPNLRKLYLAQNGIKRLEGLDRLEHLTTLHLRDNQLETLDGINSNMKALQYLNIRGNQVSSPRALVSLVEVMNTLKSLVLTENPLSEIEDYRLFVLSRLPMLERLDKEQVTPEEREETKERHGELENEEDLE</sequence>
<evidence type="ECO:0000313" key="12">
    <source>
        <dbReference type="EMBL" id="KAJ8258903.1"/>
    </source>
</evidence>
<keyword evidence="5" id="KW-0282">Flagellum</keyword>
<dbReference type="SUPFAM" id="SSF52058">
    <property type="entry name" value="L domain-like"/>
    <property type="match status" value="1"/>
</dbReference>
<dbReference type="Gene3D" id="3.80.10.10">
    <property type="entry name" value="Ribonuclease Inhibitor"/>
    <property type="match status" value="2"/>
</dbReference>
<keyword evidence="2" id="KW-0963">Cytoplasm</keyword>
<comment type="subcellular location">
    <subcellularLocation>
        <location evidence="1">Cytoplasm</location>
        <location evidence="1">Cytoskeleton</location>
        <location evidence="1">Flagellum axoneme</location>
    </subcellularLocation>
</comment>
<keyword evidence="9" id="KW-0966">Cell projection</keyword>
<keyword evidence="8" id="KW-0206">Cytoskeleton</keyword>
<accession>A0A9Q1D5F9</accession>